<dbReference type="InterPro" id="IPR040632">
    <property type="entry name" value="Sulfotransfer_4"/>
</dbReference>
<dbReference type="Proteomes" id="UP001175261">
    <property type="component" value="Unassembled WGS sequence"/>
</dbReference>
<dbReference type="Gene3D" id="3.40.50.300">
    <property type="entry name" value="P-loop containing nucleotide triphosphate hydrolases"/>
    <property type="match status" value="1"/>
</dbReference>
<evidence type="ECO:0008006" key="3">
    <source>
        <dbReference type="Google" id="ProtNLM"/>
    </source>
</evidence>
<sequence>MDAPQHSKMEHPWMSKMGQPRELKMEQPREMKVLALGLPRTGTLSMARALTILGYENVHHTIDHFEERTWRQLSQAADASFPSLPTYTGTPFSRKDWDKMYGSCEGVTECAAMFAPQLIDAYPDAKVVLVIRDFDKWFKSMDETIIMGMWSPLAHFFASVIHPILNLTSIKTIRKLTLGFFQADSPAAARKNARRIHEQHHQTIIDRVPKDRLLLYRMGDGWDPICAFLDKPIPPQAFPYINEAAELKRSTAKLLWSQLKEATRIAGAWGIFAAGLGVLFKRVF</sequence>
<name>A0AA39GAR9_SARSR</name>
<keyword evidence="2" id="KW-1185">Reference proteome</keyword>
<dbReference type="InterPro" id="IPR027417">
    <property type="entry name" value="P-loop_NTPase"/>
</dbReference>
<dbReference type="PANTHER" id="PTHR36978">
    <property type="entry name" value="P-LOOP CONTAINING NUCLEOTIDE TRIPHOSPHATE HYDROLASE"/>
    <property type="match status" value="1"/>
</dbReference>
<dbReference type="PANTHER" id="PTHR36978:SF4">
    <property type="entry name" value="P-LOOP CONTAINING NUCLEOSIDE TRIPHOSPHATE HYDROLASE PROTEIN"/>
    <property type="match status" value="1"/>
</dbReference>
<proteinExistence type="predicted"/>
<evidence type="ECO:0000313" key="2">
    <source>
        <dbReference type="Proteomes" id="UP001175261"/>
    </source>
</evidence>
<protein>
    <recommendedName>
        <fullName evidence="3">NAD dependent epimerase/dehydratase</fullName>
    </recommendedName>
</protein>
<dbReference type="SUPFAM" id="SSF52540">
    <property type="entry name" value="P-loop containing nucleoside triphosphate hydrolases"/>
    <property type="match status" value="1"/>
</dbReference>
<reference evidence="1" key="1">
    <citation type="submission" date="2022-10" db="EMBL/GenBank/DDBJ databases">
        <title>Determination and structural analysis of whole genome sequence of Sarocladium strictum F4-1.</title>
        <authorList>
            <person name="Hu L."/>
            <person name="Jiang Y."/>
        </authorList>
    </citation>
    <scope>NUCLEOTIDE SEQUENCE</scope>
    <source>
        <strain evidence="1">F4-1</strain>
    </source>
</reference>
<accession>A0AA39GAR9</accession>
<dbReference type="EMBL" id="JAPDFR010000008">
    <property type="protein sequence ID" value="KAK0383875.1"/>
    <property type="molecule type" value="Genomic_DNA"/>
</dbReference>
<dbReference type="AlphaFoldDB" id="A0AA39GAR9"/>
<comment type="caution">
    <text evidence="1">The sequence shown here is derived from an EMBL/GenBank/DDBJ whole genome shotgun (WGS) entry which is preliminary data.</text>
</comment>
<evidence type="ECO:0000313" key="1">
    <source>
        <dbReference type="EMBL" id="KAK0383875.1"/>
    </source>
</evidence>
<organism evidence="1 2">
    <name type="scientific">Sarocladium strictum</name>
    <name type="common">Black bundle disease fungus</name>
    <name type="synonym">Acremonium strictum</name>
    <dbReference type="NCBI Taxonomy" id="5046"/>
    <lineage>
        <taxon>Eukaryota</taxon>
        <taxon>Fungi</taxon>
        <taxon>Dikarya</taxon>
        <taxon>Ascomycota</taxon>
        <taxon>Pezizomycotina</taxon>
        <taxon>Sordariomycetes</taxon>
        <taxon>Hypocreomycetidae</taxon>
        <taxon>Hypocreales</taxon>
        <taxon>Sarocladiaceae</taxon>
        <taxon>Sarocladium</taxon>
    </lineage>
</organism>
<gene>
    <name evidence="1" type="ORF">NLU13_7967</name>
</gene>
<dbReference type="Pfam" id="PF17784">
    <property type="entry name" value="Sulfotransfer_4"/>
    <property type="match status" value="1"/>
</dbReference>